<evidence type="ECO:0000313" key="3">
    <source>
        <dbReference type="EMBL" id="WGW11207.1"/>
    </source>
</evidence>
<keyword evidence="2" id="KW-1133">Transmembrane helix</keyword>
<evidence type="ECO:0000256" key="1">
    <source>
        <dbReference type="SAM" id="MobiDB-lite"/>
    </source>
</evidence>
<proteinExistence type="predicted"/>
<evidence type="ECO:0000256" key="2">
    <source>
        <dbReference type="SAM" id="Phobius"/>
    </source>
</evidence>
<protein>
    <submittedName>
        <fullName evidence="3">DUF4190 domain-containing protein</fullName>
    </submittedName>
</protein>
<evidence type="ECO:0000313" key="4">
    <source>
        <dbReference type="Proteomes" id="UP001209083"/>
    </source>
</evidence>
<keyword evidence="2" id="KW-0812">Transmembrane</keyword>
<gene>
    <name evidence="3" type="ORF">LWF01_14070</name>
</gene>
<reference evidence="3 4" key="1">
    <citation type="submission" date="2023-05" db="EMBL/GenBank/DDBJ databases">
        <title>Lithophilousrod everest ZFBP1038 complete genpme.</title>
        <authorList>
            <person name="Tian M."/>
        </authorList>
    </citation>
    <scope>NUCLEOTIDE SEQUENCE [LARGE SCALE GENOMIC DNA]</scope>
    <source>
        <strain evidence="3 4">ZFBP1038</strain>
    </source>
</reference>
<accession>A0ABY8QQE2</accession>
<feature type="transmembrane region" description="Helical" evidence="2">
    <location>
        <begin position="115"/>
        <end position="142"/>
    </location>
</feature>
<name>A0ABY8QQE2_9MICO</name>
<feature type="region of interest" description="Disordered" evidence="1">
    <location>
        <begin position="1"/>
        <end position="55"/>
    </location>
</feature>
<feature type="transmembrane region" description="Helical" evidence="2">
    <location>
        <begin position="63"/>
        <end position="81"/>
    </location>
</feature>
<keyword evidence="4" id="KW-1185">Reference proteome</keyword>
<sequence>MSENRGSHPMDQDPDRRDHDRDRGADDVNRRVDTDDDRNAGVADRHPSQRIDEERVKPAKTSAAAVFSLVCGLIALLIVLVVVPAPLALVLSIIGIILGIVGVKMSKRIGITGKGVAISGIVLSVIALLLSAAVIVGFTTFINNDQAVERLEQQIQKLRDEAPSDVNIPNP</sequence>
<feature type="transmembrane region" description="Helical" evidence="2">
    <location>
        <begin position="87"/>
        <end position="103"/>
    </location>
</feature>
<dbReference type="RefSeq" id="WP_349637991.1">
    <property type="nucleotide sequence ID" value="NZ_CP090958.1"/>
</dbReference>
<organism evidence="3 4">
    <name type="scientific">Saxibacter everestensis</name>
    <dbReference type="NCBI Taxonomy" id="2909229"/>
    <lineage>
        <taxon>Bacteria</taxon>
        <taxon>Bacillati</taxon>
        <taxon>Actinomycetota</taxon>
        <taxon>Actinomycetes</taxon>
        <taxon>Micrococcales</taxon>
        <taxon>Brevibacteriaceae</taxon>
        <taxon>Saxibacter</taxon>
    </lineage>
</organism>
<dbReference type="EMBL" id="CP090958">
    <property type="protein sequence ID" value="WGW11207.1"/>
    <property type="molecule type" value="Genomic_DNA"/>
</dbReference>
<dbReference type="Proteomes" id="UP001209083">
    <property type="component" value="Chromosome"/>
</dbReference>
<keyword evidence="2" id="KW-0472">Membrane</keyword>